<proteinExistence type="predicted"/>
<dbReference type="PANTHER" id="PTHR30348:SF13">
    <property type="entry name" value="UPF0759 PROTEIN YUNF"/>
    <property type="match status" value="1"/>
</dbReference>
<evidence type="ECO:0000313" key="1">
    <source>
        <dbReference type="EMBL" id="MFD2728457.1"/>
    </source>
</evidence>
<protein>
    <submittedName>
        <fullName evidence="1">DUF72 domain-containing protein</fullName>
    </submittedName>
</protein>
<name>A0ABW5TH46_9ENTE</name>
<keyword evidence="2" id="KW-1185">Reference proteome</keyword>
<gene>
    <name evidence="1" type="ORF">ACFSR0_03270</name>
</gene>
<reference evidence="2" key="1">
    <citation type="journal article" date="2019" name="Int. J. Syst. Evol. Microbiol.">
        <title>The Global Catalogue of Microorganisms (GCM) 10K type strain sequencing project: providing services to taxonomists for standard genome sequencing and annotation.</title>
        <authorList>
            <consortium name="The Broad Institute Genomics Platform"/>
            <consortium name="The Broad Institute Genome Sequencing Center for Infectious Disease"/>
            <person name="Wu L."/>
            <person name="Ma J."/>
        </authorList>
    </citation>
    <scope>NUCLEOTIDE SEQUENCE [LARGE SCALE GENOMIC DNA]</scope>
    <source>
        <strain evidence="2">TISTR 932</strain>
    </source>
</reference>
<accession>A0ABW5TH46</accession>
<comment type="caution">
    <text evidence="1">The sequence shown here is derived from an EMBL/GenBank/DDBJ whole genome shotgun (WGS) entry which is preliminary data.</text>
</comment>
<evidence type="ECO:0000313" key="2">
    <source>
        <dbReference type="Proteomes" id="UP001597427"/>
    </source>
</evidence>
<dbReference type="RefSeq" id="WP_379979878.1">
    <property type="nucleotide sequence ID" value="NZ_JBHUMO010000019.1"/>
</dbReference>
<dbReference type="SUPFAM" id="SSF117396">
    <property type="entry name" value="TM1631-like"/>
    <property type="match status" value="1"/>
</dbReference>
<sequence length="277" mass="31857">MIRIGCTGFHEHGSLNGKSKLTLYEYAQYFPIVELDTSFYFIPQEAHVQKWLGEIPSNFQFVLKLPGLFTTHQTLADDESFESVTETFRSRIAPIMEQQRLYCLLAQFPASFTCTKEHVDYLRALKSWFPEQIIAIEFRHASWYDTAIIEKMHAFMETYQYSLVIVDEPKKLATTVPLDFFITNPQAVLIRLHGRNDAGWIHTGPDARAYRTLYNYSDKELKEFAVGVKKCQKQAQEMAVIFNNNSGGHAALNAKTLQSLLGIDYQGLHPNQIDLFE</sequence>
<dbReference type="Proteomes" id="UP001597427">
    <property type="component" value="Unassembled WGS sequence"/>
</dbReference>
<dbReference type="Gene3D" id="3.20.20.410">
    <property type="entry name" value="Protein of unknown function UPF0759"/>
    <property type="match status" value="1"/>
</dbReference>
<organism evidence="1 2">
    <name type="scientific">Enterococcus camelliae</name>
    <dbReference type="NCBI Taxonomy" id="453959"/>
    <lineage>
        <taxon>Bacteria</taxon>
        <taxon>Bacillati</taxon>
        <taxon>Bacillota</taxon>
        <taxon>Bacilli</taxon>
        <taxon>Lactobacillales</taxon>
        <taxon>Enterococcaceae</taxon>
        <taxon>Enterococcus</taxon>
    </lineage>
</organism>
<dbReference type="EMBL" id="JBHUMO010000019">
    <property type="protein sequence ID" value="MFD2728457.1"/>
    <property type="molecule type" value="Genomic_DNA"/>
</dbReference>
<dbReference type="InterPro" id="IPR002763">
    <property type="entry name" value="DUF72"/>
</dbReference>
<dbReference type="Pfam" id="PF01904">
    <property type="entry name" value="DUF72"/>
    <property type="match status" value="1"/>
</dbReference>
<dbReference type="InterPro" id="IPR036520">
    <property type="entry name" value="UPF0759_sf"/>
</dbReference>
<dbReference type="PANTHER" id="PTHR30348">
    <property type="entry name" value="UNCHARACTERIZED PROTEIN YECE"/>
    <property type="match status" value="1"/>
</dbReference>